<keyword evidence="2" id="KW-1185">Reference proteome</keyword>
<dbReference type="Proteomes" id="UP000694844">
    <property type="component" value="Chromosome 7"/>
</dbReference>
<dbReference type="PANTHER" id="PTHR12001:SF55">
    <property type="entry name" value="ALL TRANS-POLYPRENYL-DIPHOSPHATE SYNTHASE PDSS2"/>
    <property type="match status" value="1"/>
</dbReference>
<evidence type="ECO:0000313" key="2">
    <source>
        <dbReference type="Proteomes" id="UP000694844"/>
    </source>
</evidence>
<dbReference type="GO" id="GO:0004659">
    <property type="term" value="F:prenyltransferase activity"/>
    <property type="evidence" value="ECO:0007669"/>
    <property type="project" value="InterPro"/>
</dbReference>
<dbReference type="Pfam" id="PF00348">
    <property type="entry name" value="polyprenyl_synt"/>
    <property type="match status" value="1"/>
</dbReference>
<evidence type="ECO:0000256" key="1">
    <source>
        <dbReference type="RuleBase" id="RU004466"/>
    </source>
</evidence>
<dbReference type="OrthoDB" id="9983019at2759"/>
<dbReference type="GO" id="GO:0005739">
    <property type="term" value="C:mitochondrion"/>
    <property type="evidence" value="ECO:0007669"/>
    <property type="project" value="TreeGrafter"/>
</dbReference>
<dbReference type="InterPro" id="IPR000092">
    <property type="entry name" value="Polyprenyl_synt"/>
</dbReference>
<organism evidence="2 3">
    <name type="scientific">Crassostrea virginica</name>
    <name type="common">Eastern oyster</name>
    <dbReference type="NCBI Taxonomy" id="6565"/>
    <lineage>
        <taxon>Eukaryota</taxon>
        <taxon>Metazoa</taxon>
        <taxon>Spiralia</taxon>
        <taxon>Lophotrochozoa</taxon>
        <taxon>Mollusca</taxon>
        <taxon>Bivalvia</taxon>
        <taxon>Autobranchia</taxon>
        <taxon>Pteriomorphia</taxon>
        <taxon>Ostreida</taxon>
        <taxon>Ostreoidea</taxon>
        <taxon>Ostreidae</taxon>
        <taxon>Crassostrea</taxon>
    </lineage>
</organism>
<dbReference type="AlphaFoldDB" id="A0A8B8AQ53"/>
<dbReference type="GeneID" id="111104137"/>
<comment type="similarity">
    <text evidence="1">Belongs to the FPP/GGPP synthase family.</text>
</comment>
<reference evidence="3" key="1">
    <citation type="submission" date="2025-08" db="UniProtKB">
        <authorList>
            <consortium name="RefSeq"/>
        </authorList>
    </citation>
    <scope>IDENTIFICATION</scope>
    <source>
        <tissue evidence="3">Whole sample</tissue>
    </source>
</reference>
<dbReference type="GO" id="GO:1990234">
    <property type="term" value="C:transferase complex"/>
    <property type="evidence" value="ECO:0007669"/>
    <property type="project" value="TreeGrafter"/>
</dbReference>
<gene>
    <name evidence="3" type="primary">LOC111104137</name>
</gene>
<name>A0A8B8AQ53_CRAVI</name>
<dbReference type="SUPFAM" id="SSF48576">
    <property type="entry name" value="Terpenoid synthases"/>
    <property type="match status" value="1"/>
</dbReference>
<dbReference type="Gene3D" id="1.10.600.10">
    <property type="entry name" value="Farnesyl Diphosphate Synthase"/>
    <property type="match status" value="1"/>
</dbReference>
<accession>A0A8B8AQ53</accession>
<protein>
    <submittedName>
        <fullName evidence="3">Decaprenyl-diphosphate synthase subunit 2-like isoform X1</fullName>
    </submittedName>
</protein>
<dbReference type="InterPro" id="IPR008949">
    <property type="entry name" value="Isoprenoid_synthase_dom_sf"/>
</dbReference>
<dbReference type="PANTHER" id="PTHR12001">
    <property type="entry name" value="GERANYLGERANYL PYROPHOSPHATE SYNTHASE"/>
    <property type="match status" value="1"/>
</dbReference>
<dbReference type="GO" id="GO:0006744">
    <property type="term" value="P:ubiquinone biosynthetic process"/>
    <property type="evidence" value="ECO:0007669"/>
    <property type="project" value="TreeGrafter"/>
</dbReference>
<dbReference type="GO" id="GO:0008299">
    <property type="term" value="P:isoprenoid biosynthetic process"/>
    <property type="evidence" value="ECO:0007669"/>
    <property type="project" value="InterPro"/>
</dbReference>
<proteinExistence type="inferred from homology"/>
<dbReference type="RefSeq" id="XP_022293637.1">
    <property type="nucleotide sequence ID" value="XM_022437929.1"/>
</dbReference>
<dbReference type="KEGG" id="cvn:111104137"/>
<keyword evidence="1" id="KW-0808">Transferase</keyword>
<evidence type="ECO:0000313" key="3">
    <source>
        <dbReference type="RefSeq" id="XP_022293637.1"/>
    </source>
</evidence>
<sequence length="386" mass="42821">MSTSVMMLCKNCSSLLTHFVKRTSVKKFPRFLSSKSYDDWKKAVSDAEKIVGYPTSYMSLRCLISDEFSNVAMHLRKLVGTRHPLLKTARGLLHVGKQNTQTRGLIVLLIAKAAGPGPADQSKDRELDKISGIYSSQRSLAEVTEMIHMANLIHKGVVNLTDYIESEPREKNDMEFGNKMAVLSGDFLLANACTELASLNNTHVVETMSMAITDLMEAEFTDLRDAGGESLLKADIQFADWIKQTYLSSGSLLARGCRSAVELADHRDDQKEAAASFGENMAYLQQVKTDLKPFLSKENNLEDFSVTSAPVIKFLEKYPDERKTFTSQQSKDPAQIFSMIKTSNVLEDCSRLCDDYGSSAINSLDVFPQTDAKNALINIVHATVNS</sequence>